<protein>
    <recommendedName>
        <fullName evidence="3">Rab3 GTPase-activating protein catalytic subunit</fullName>
    </recommendedName>
</protein>
<dbReference type="AlphaFoldDB" id="A0A8H7BJY2"/>
<evidence type="ECO:0000256" key="1">
    <source>
        <dbReference type="ARBA" id="ARBA00004496"/>
    </source>
</evidence>
<gene>
    <name evidence="7" type="primary">RAB3GAP1</name>
    <name evidence="7" type="ORF">EC973_004669</name>
</gene>
<accession>A0A8H7BJY2</accession>
<evidence type="ECO:0000256" key="2">
    <source>
        <dbReference type="ARBA" id="ARBA00008856"/>
    </source>
</evidence>
<comment type="subcellular location">
    <subcellularLocation>
        <location evidence="1">Cytoplasm</location>
    </subcellularLocation>
</comment>
<comment type="similarity">
    <text evidence="2">Belongs to the Rab3-GAP catalytic subunit family.</text>
</comment>
<dbReference type="EMBL" id="JABAYA010000264">
    <property type="protein sequence ID" value="KAF7721445.1"/>
    <property type="molecule type" value="Genomic_DNA"/>
</dbReference>
<evidence type="ECO:0000313" key="7">
    <source>
        <dbReference type="EMBL" id="KAF7721445.1"/>
    </source>
</evidence>
<dbReference type="PANTHER" id="PTHR21422">
    <property type="entry name" value="RAB3 GTPASE-ACTIVATING PROTEIN CATALYTIC SUBUNIT"/>
    <property type="match status" value="1"/>
</dbReference>
<dbReference type="PANTHER" id="PTHR21422:SF9">
    <property type="entry name" value="RAB3 GTPASE-ACTIVATING PROTEIN CATALYTIC SUBUNIT"/>
    <property type="match status" value="1"/>
</dbReference>
<sequence>MDQFKRRQSSITSEEHYEFVDYTSVSDLERLVTAIEEALRSWGVINGSFGIFSDDQVNSATTAILNPSTTEFSRREQLVVGDEKYELTFYCHPATIHQRECGLPLALDDFFLFETDKFHPLHRWTGLGRFLILAPVSEALKGSSFLSSGRPVVDLHQAKSLISACAIAFQNTGCTVPAFVQMGLNRYGLYLGYMLCPAPNDPLNHIEFRFKTCITSVSPEYTDLSRLQDTFLKKLALFSEDRGSIFSTKNNADIWATAVFTYNLSTSVDRNWKILEEEHYKPAKDGKKKRRSSFSEDFEDWYAQPSSKISATQAHLPSLPFGPYNDPLRSFTLNAIFPIEPVRIYTESSAHLEMDAWTARIWKISRELAPPSDQRAFLSSTIDNAIKSWIKDPANHYYLAPYDKNNRIEDTITTGHDSGLVRNLLHAMSQNRANAVGSQVTITKLDQIERILDILFQATPENPHLNEMMQEDCIRCHIEPKNITLPTASALGMRLKHGTSVPCRSFLWQLLLLSLDVSPDAMISTYMGFFRTLWSEVVRKIRWYWENRIPVPNISTRLYSPVKVYDTSETVILEKDNANAIGVDLRFNILHQKLAMINCCIHRDLQRRKNENGRFPEDNSSRVMALSDSFADYSKQAESGMQTFKGKTDKQDSKLKKIVEEDDYVGVIEQVEESNLIITGKEEELDAGGENDTFFDSLEVVADIPRTLSDINLQDKDDMTSQSYSSSTKSSLSDHCDFMEQSIERSYFCLNNPDEIEIEDPYEYDGRSHQHEDLCLLRTGEPMWIPIIQDPGFVTEDMIDQQADVFESMGSSQHATLRRAELMSAQLKSDMKAFKAANPHAILEDFIRWYSPKDWIEDKDASSSMAGKLSTRMSGPDNLWQQLWRCTRRVPASRQKPLFDIVAEGEKALHYLETISAHEVLASLFPTLGILSYDTLLCHPVSKCSRFVALGLQHLSKELADFPWDGFRNGQYTIDYIISTIRQQELLMSTAISLLRKLPKQYHLVDRLLESQTTYVEEGEERAAISKMFDNNERTISEPFCREYVLYSDRSAYTSEGHKSPHRQYAMIKDNEIRIIDMSSTDALVSNSMWRREKHSLLDVRRGSIRKDKDDLGRTRSGLDKEASPIGPWDKLPLVPAGTNVNTLVLRDRPYSPFRGYYTANDLYPGDEFDIFSGAEAGNQPLTQVDPFSTAPIDGQERKPRLEDKEDRVIIQQRRVRKWDGRDVIANKRKRTIACSRKAIFLKSTAAIDTPANFFMPQQQQITTEECVHHAIYL</sequence>
<dbReference type="GO" id="GO:0005737">
    <property type="term" value="C:cytoplasm"/>
    <property type="evidence" value="ECO:0007669"/>
    <property type="project" value="UniProtKB-SubCell"/>
</dbReference>
<dbReference type="Proteomes" id="UP000605846">
    <property type="component" value="Unassembled WGS sequence"/>
</dbReference>
<dbReference type="Pfam" id="PF13890">
    <property type="entry name" value="Rab3-GTPase_cat"/>
    <property type="match status" value="1"/>
</dbReference>
<evidence type="ECO:0000313" key="8">
    <source>
        <dbReference type="Proteomes" id="UP000605846"/>
    </source>
</evidence>
<evidence type="ECO:0000256" key="3">
    <source>
        <dbReference type="ARBA" id="ARBA00015817"/>
    </source>
</evidence>
<dbReference type="InterPro" id="IPR026147">
    <property type="entry name" value="Rab3GAP1_conserved"/>
</dbReference>
<evidence type="ECO:0000259" key="6">
    <source>
        <dbReference type="Pfam" id="PF13890"/>
    </source>
</evidence>
<dbReference type="GO" id="GO:0005096">
    <property type="term" value="F:GTPase activator activity"/>
    <property type="evidence" value="ECO:0007669"/>
    <property type="project" value="UniProtKB-KW"/>
</dbReference>
<reference evidence="7" key="1">
    <citation type="submission" date="2020-01" db="EMBL/GenBank/DDBJ databases">
        <title>Genome Sequencing of Three Apophysomyces-Like Fungal Strains Confirms a Novel Fungal Genus in the Mucoromycota with divergent Burkholderia-like Endosymbiotic Bacteria.</title>
        <authorList>
            <person name="Stajich J.E."/>
            <person name="Macias A.M."/>
            <person name="Carter-House D."/>
            <person name="Lovett B."/>
            <person name="Kasson L.R."/>
            <person name="Berry K."/>
            <person name="Grigoriev I."/>
            <person name="Chang Y."/>
            <person name="Spatafora J."/>
            <person name="Kasson M.T."/>
        </authorList>
    </citation>
    <scope>NUCLEOTIDE SEQUENCE</scope>
    <source>
        <strain evidence="7">NRRL A-21654</strain>
    </source>
</reference>
<dbReference type="OrthoDB" id="17346at2759"/>
<keyword evidence="4" id="KW-0343">GTPase activation</keyword>
<evidence type="ECO:0000256" key="5">
    <source>
        <dbReference type="ARBA" id="ARBA00022490"/>
    </source>
</evidence>
<comment type="caution">
    <text evidence="7">The sequence shown here is derived from an EMBL/GenBank/DDBJ whole genome shotgun (WGS) entry which is preliminary data.</text>
</comment>
<proteinExistence type="inferred from homology"/>
<dbReference type="InterPro" id="IPR045700">
    <property type="entry name" value="Rab3GAP1"/>
</dbReference>
<organism evidence="7 8">
    <name type="scientific">Apophysomyces ossiformis</name>
    <dbReference type="NCBI Taxonomy" id="679940"/>
    <lineage>
        <taxon>Eukaryota</taxon>
        <taxon>Fungi</taxon>
        <taxon>Fungi incertae sedis</taxon>
        <taxon>Mucoromycota</taxon>
        <taxon>Mucoromycotina</taxon>
        <taxon>Mucoromycetes</taxon>
        <taxon>Mucorales</taxon>
        <taxon>Mucorineae</taxon>
        <taxon>Mucoraceae</taxon>
        <taxon>Apophysomyces</taxon>
    </lineage>
</organism>
<keyword evidence="8" id="KW-1185">Reference proteome</keyword>
<evidence type="ECO:0000256" key="4">
    <source>
        <dbReference type="ARBA" id="ARBA00022468"/>
    </source>
</evidence>
<feature type="domain" description="Rab3GAP catalytic subunit conserved" evidence="6">
    <location>
        <begin position="764"/>
        <end position="913"/>
    </location>
</feature>
<name>A0A8H7BJY2_9FUNG</name>
<keyword evidence="5" id="KW-0963">Cytoplasm</keyword>